<organism evidence="6 7">
    <name type="scientific">Pontibacter akesuensis</name>
    <dbReference type="NCBI Taxonomy" id="388950"/>
    <lineage>
        <taxon>Bacteria</taxon>
        <taxon>Pseudomonadati</taxon>
        <taxon>Bacteroidota</taxon>
        <taxon>Cytophagia</taxon>
        <taxon>Cytophagales</taxon>
        <taxon>Hymenobacteraceae</taxon>
        <taxon>Pontibacter</taxon>
    </lineage>
</organism>
<feature type="domain" description="Carbohydrate kinase FGGY C-terminal" evidence="5">
    <location>
        <begin position="278"/>
        <end position="463"/>
    </location>
</feature>
<name>A0A1I7JZF8_9BACT</name>
<dbReference type="AlphaFoldDB" id="A0A1I7JZF8"/>
<accession>A0A1I7JZF8</accession>
<dbReference type="STRING" id="388950.GCA_001611675_00807"/>
<evidence type="ECO:0000313" key="6">
    <source>
        <dbReference type="EMBL" id="SFU90598.1"/>
    </source>
</evidence>
<dbReference type="PANTHER" id="PTHR43095">
    <property type="entry name" value="SUGAR KINASE"/>
    <property type="match status" value="1"/>
</dbReference>
<gene>
    <name evidence="6" type="ORF">SAMN04487941_3226</name>
</gene>
<reference evidence="7" key="1">
    <citation type="submission" date="2016-10" db="EMBL/GenBank/DDBJ databases">
        <authorList>
            <person name="Varghese N."/>
        </authorList>
    </citation>
    <scope>NUCLEOTIDE SEQUENCE [LARGE SCALE GENOMIC DNA]</scope>
    <source>
        <strain evidence="7">DSM 18820</strain>
    </source>
</reference>
<evidence type="ECO:0000313" key="7">
    <source>
        <dbReference type="Proteomes" id="UP000182491"/>
    </source>
</evidence>
<feature type="domain" description="Carbohydrate kinase FGGY N-terminal" evidence="4">
    <location>
        <begin position="22"/>
        <end position="263"/>
    </location>
</feature>
<dbReference type="InterPro" id="IPR050406">
    <property type="entry name" value="FGGY_Carb_Kinase"/>
</dbReference>
<dbReference type="PANTHER" id="PTHR43095:SF5">
    <property type="entry name" value="XYLULOSE KINASE"/>
    <property type="match status" value="1"/>
</dbReference>
<dbReference type="GO" id="GO:0016301">
    <property type="term" value="F:kinase activity"/>
    <property type="evidence" value="ECO:0007669"/>
    <property type="project" value="UniProtKB-KW"/>
</dbReference>
<evidence type="ECO:0000259" key="5">
    <source>
        <dbReference type="Pfam" id="PF02782"/>
    </source>
</evidence>
<dbReference type="InterPro" id="IPR018484">
    <property type="entry name" value="FGGY_N"/>
</dbReference>
<dbReference type="Gene3D" id="3.30.420.40">
    <property type="match status" value="2"/>
</dbReference>
<dbReference type="EMBL" id="FPCA01000004">
    <property type="protein sequence ID" value="SFU90598.1"/>
    <property type="molecule type" value="Genomic_DNA"/>
</dbReference>
<evidence type="ECO:0000259" key="4">
    <source>
        <dbReference type="Pfam" id="PF00370"/>
    </source>
</evidence>
<dbReference type="InterPro" id="IPR043129">
    <property type="entry name" value="ATPase_NBD"/>
</dbReference>
<dbReference type="CDD" id="cd07809">
    <property type="entry name" value="ASKHA_NBD_FGGY_BaXK-like"/>
    <property type="match status" value="1"/>
</dbReference>
<sequence length="512" mass="56126">MAGAKYNLNHKYKYPQTYNMLLLGIDVGTSSIKVSVVDAQTQDCLASAQYPDEESDIISPKAGWAEQSPEMWWDHVKAAIQKANATGSYNPKDIGAIGIAYQMHGLVVVDKQQQTLRNSIIWCDSRAVEIGNKAFKSIGEEKSLSHLLNSPGNFTASKLAWVKANEPELYYNIDKIMLPGDFVAMKLTGNITTSISALSEGVFWDFQDDQLSSDVLNYYKFDKALIPVINPVFSEHGTVQQEVATELGLTAGIPVTYKSGDQPNNALSLNVLKPGEVAATAGTSGVIYGVSDKLIYDPQSRVNTFAHVNYGEEKRLGVLLCINGTGSLNRWIKNIAGTGMSYAEMNDMAGKISIGSNGLRVLPFGNGAERMLNNEIVGTHFHNIDLNLHSKAHIFRATQEGIAFAFRYGLDIMRESGMNPSIIRAGKANLFLSNTFTEAFVNATHVPVELYQNDGSVGAALGAGIGVKAYKSEEEAFTNSKKLQVIEPKAIEQYEPAYQEWKMLLEKQLKQN</sequence>
<dbReference type="InterPro" id="IPR000577">
    <property type="entry name" value="Carb_kinase_FGGY"/>
</dbReference>
<keyword evidence="2" id="KW-0808">Transferase</keyword>
<proteinExistence type="inferred from homology"/>
<dbReference type="Pfam" id="PF00370">
    <property type="entry name" value="FGGY_N"/>
    <property type="match status" value="1"/>
</dbReference>
<keyword evidence="7" id="KW-1185">Reference proteome</keyword>
<dbReference type="InterPro" id="IPR018485">
    <property type="entry name" value="FGGY_C"/>
</dbReference>
<dbReference type="Proteomes" id="UP000182491">
    <property type="component" value="Unassembled WGS sequence"/>
</dbReference>
<evidence type="ECO:0000256" key="2">
    <source>
        <dbReference type="ARBA" id="ARBA00022679"/>
    </source>
</evidence>
<dbReference type="Pfam" id="PF02782">
    <property type="entry name" value="FGGY_C"/>
    <property type="match status" value="1"/>
</dbReference>
<dbReference type="SUPFAM" id="SSF53067">
    <property type="entry name" value="Actin-like ATPase domain"/>
    <property type="match status" value="2"/>
</dbReference>
<dbReference type="PIRSF" id="PIRSF000538">
    <property type="entry name" value="GlpK"/>
    <property type="match status" value="1"/>
</dbReference>
<dbReference type="GO" id="GO:0005975">
    <property type="term" value="P:carbohydrate metabolic process"/>
    <property type="evidence" value="ECO:0007669"/>
    <property type="project" value="InterPro"/>
</dbReference>
<evidence type="ECO:0000256" key="1">
    <source>
        <dbReference type="ARBA" id="ARBA00009156"/>
    </source>
</evidence>
<keyword evidence="3 6" id="KW-0418">Kinase</keyword>
<evidence type="ECO:0000256" key="3">
    <source>
        <dbReference type="ARBA" id="ARBA00022777"/>
    </source>
</evidence>
<comment type="similarity">
    <text evidence="1">Belongs to the FGGY kinase family.</text>
</comment>
<protein>
    <submittedName>
        <fullName evidence="6">Xylulokinase</fullName>
    </submittedName>
</protein>